<dbReference type="PANTHER" id="PTHR42794:SF2">
    <property type="entry name" value="ABC TRANSPORTER ATP-BINDING PROTEIN"/>
    <property type="match status" value="1"/>
</dbReference>
<dbReference type="InterPro" id="IPR003593">
    <property type="entry name" value="AAA+_ATPase"/>
</dbReference>
<dbReference type="EMBL" id="JAFBCF010000001">
    <property type="protein sequence ID" value="MBM7799538.1"/>
    <property type="molecule type" value="Genomic_DNA"/>
</dbReference>
<organism evidence="4 5">
    <name type="scientific">Microlunatus panaciterrae</name>
    <dbReference type="NCBI Taxonomy" id="400768"/>
    <lineage>
        <taxon>Bacteria</taxon>
        <taxon>Bacillati</taxon>
        <taxon>Actinomycetota</taxon>
        <taxon>Actinomycetes</taxon>
        <taxon>Propionibacteriales</taxon>
        <taxon>Propionibacteriaceae</taxon>
        <taxon>Microlunatus</taxon>
    </lineage>
</organism>
<dbReference type="CDD" id="cd03214">
    <property type="entry name" value="ABC_Iron-Siderophores_B12_Hemin"/>
    <property type="match status" value="1"/>
</dbReference>
<name>A0ABS2RLD9_9ACTN</name>
<dbReference type="GO" id="GO:0005524">
    <property type="term" value="F:ATP binding"/>
    <property type="evidence" value="ECO:0007669"/>
    <property type="project" value="UniProtKB-KW"/>
</dbReference>
<evidence type="ECO:0000256" key="2">
    <source>
        <dbReference type="ARBA" id="ARBA00022840"/>
    </source>
</evidence>
<evidence type="ECO:0000259" key="3">
    <source>
        <dbReference type="PROSITE" id="PS50893"/>
    </source>
</evidence>
<evidence type="ECO:0000313" key="5">
    <source>
        <dbReference type="Proteomes" id="UP000704762"/>
    </source>
</evidence>
<dbReference type="Gene3D" id="3.40.50.300">
    <property type="entry name" value="P-loop containing nucleotide triphosphate hydrolases"/>
    <property type="match status" value="1"/>
</dbReference>
<sequence>MGTPDPGLRLTDVVVGYRSPRRWPLRGVDTVVVADINARAEPGTVTAVLGPNGAGKSTLLRSLMGLQPLLAGSVTLAGDELDGLPARERARRSAVVLTDRVEVGLLTGREVAELGRHPHHGFSSRLSPAEHRLVDDTLQRLHAEALADRRFSEMSDGQRQRILLARALVQQPELLLLDEPSAFLDVGARVDLMALLQAIAADRGITVVLSTHEVELALRMGDALWLIDGSRLSSGTADELIANGEIGRVFETAVTHFDPGSRTFQLRP</sequence>
<gene>
    <name evidence="4" type="ORF">JOE57_002459</name>
</gene>
<keyword evidence="2 4" id="KW-0067">ATP-binding</keyword>
<proteinExistence type="predicted"/>
<dbReference type="PANTHER" id="PTHR42794">
    <property type="entry name" value="HEMIN IMPORT ATP-BINDING PROTEIN HMUV"/>
    <property type="match status" value="1"/>
</dbReference>
<dbReference type="Pfam" id="PF00005">
    <property type="entry name" value="ABC_tran"/>
    <property type="match status" value="1"/>
</dbReference>
<comment type="caution">
    <text evidence="4">The sequence shown here is derived from an EMBL/GenBank/DDBJ whole genome shotgun (WGS) entry which is preliminary data.</text>
</comment>
<dbReference type="InterPro" id="IPR003439">
    <property type="entry name" value="ABC_transporter-like_ATP-bd"/>
</dbReference>
<dbReference type="SMART" id="SM00382">
    <property type="entry name" value="AAA"/>
    <property type="match status" value="1"/>
</dbReference>
<evidence type="ECO:0000313" key="4">
    <source>
        <dbReference type="EMBL" id="MBM7799538.1"/>
    </source>
</evidence>
<protein>
    <submittedName>
        <fullName evidence="4">Iron complex transport system ATP-binding protein</fullName>
    </submittedName>
</protein>
<dbReference type="Proteomes" id="UP000704762">
    <property type="component" value="Unassembled WGS sequence"/>
</dbReference>
<evidence type="ECO:0000256" key="1">
    <source>
        <dbReference type="ARBA" id="ARBA00022741"/>
    </source>
</evidence>
<feature type="domain" description="ABC transporter" evidence="3">
    <location>
        <begin position="8"/>
        <end position="253"/>
    </location>
</feature>
<dbReference type="SUPFAM" id="SSF52540">
    <property type="entry name" value="P-loop containing nucleoside triphosphate hydrolases"/>
    <property type="match status" value="1"/>
</dbReference>
<dbReference type="RefSeq" id="WP_204918362.1">
    <property type="nucleotide sequence ID" value="NZ_BAAAQP010000003.1"/>
</dbReference>
<dbReference type="PROSITE" id="PS50893">
    <property type="entry name" value="ABC_TRANSPORTER_2"/>
    <property type="match status" value="1"/>
</dbReference>
<accession>A0ABS2RLD9</accession>
<keyword evidence="1" id="KW-0547">Nucleotide-binding</keyword>
<keyword evidence="5" id="KW-1185">Reference proteome</keyword>
<dbReference type="InterPro" id="IPR027417">
    <property type="entry name" value="P-loop_NTPase"/>
</dbReference>
<reference evidence="4 5" key="1">
    <citation type="submission" date="2021-01" db="EMBL/GenBank/DDBJ databases">
        <title>Sequencing the genomes of 1000 actinobacteria strains.</title>
        <authorList>
            <person name="Klenk H.-P."/>
        </authorList>
    </citation>
    <scope>NUCLEOTIDE SEQUENCE [LARGE SCALE GENOMIC DNA]</scope>
    <source>
        <strain evidence="4 5">DSM 18662</strain>
    </source>
</reference>